<evidence type="ECO:0000256" key="1">
    <source>
        <dbReference type="SAM" id="Phobius"/>
    </source>
</evidence>
<organism evidence="2 3">
    <name type="scientific">Polysphondylium violaceum</name>
    <dbReference type="NCBI Taxonomy" id="133409"/>
    <lineage>
        <taxon>Eukaryota</taxon>
        <taxon>Amoebozoa</taxon>
        <taxon>Evosea</taxon>
        <taxon>Eumycetozoa</taxon>
        <taxon>Dictyostelia</taxon>
        <taxon>Dictyosteliales</taxon>
        <taxon>Dictyosteliaceae</taxon>
        <taxon>Polysphondylium</taxon>
    </lineage>
</organism>
<proteinExistence type="predicted"/>
<evidence type="ECO:0000313" key="2">
    <source>
        <dbReference type="EMBL" id="KAF2069963.1"/>
    </source>
</evidence>
<accession>A0A8J4PMM8</accession>
<protein>
    <submittedName>
        <fullName evidence="2">Uncharacterized protein</fullName>
    </submittedName>
</protein>
<dbReference type="Proteomes" id="UP000695562">
    <property type="component" value="Unassembled WGS sequence"/>
</dbReference>
<dbReference type="EMBL" id="AJWJ01000565">
    <property type="protein sequence ID" value="KAF2069963.1"/>
    <property type="molecule type" value="Genomic_DNA"/>
</dbReference>
<comment type="caution">
    <text evidence="2">The sequence shown here is derived from an EMBL/GenBank/DDBJ whole genome shotgun (WGS) entry which is preliminary data.</text>
</comment>
<evidence type="ECO:0000313" key="3">
    <source>
        <dbReference type="Proteomes" id="UP000695562"/>
    </source>
</evidence>
<keyword evidence="1" id="KW-1133">Transmembrane helix</keyword>
<reference evidence="2" key="1">
    <citation type="submission" date="2020-01" db="EMBL/GenBank/DDBJ databases">
        <title>Development of genomics and gene disruption for Polysphondylium violaceum indicates a role for the polyketide synthase stlB in stalk morphogenesis.</title>
        <authorList>
            <person name="Narita B."/>
            <person name="Kawabe Y."/>
            <person name="Kin K."/>
            <person name="Saito T."/>
            <person name="Gibbs R."/>
            <person name="Kuspa A."/>
            <person name="Muzny D."/>
            <person name="Queller D."/>
            <person name="Richards S."/>
            <person name="Strassman J."/>
            <person name="Sucgang R."/>
            <person name="Worley K."/>
            <person name="Schaap P."/>
        </authorList>
    </citation>
    <scope>NUCLEOTIDE SEQUENCE</scope>
    <source>
        <strain evidence="2">QSvi11</strain>
    </source>
</reference>
<sequence>MLGGTYYNFNFSTSQYPQLHFSTLNISISPLITDNNSLNVTLSGQYFQTKIINIISNLFSSDSIISNSIFNSNSAESSGGAINVYLGQASIISNVFENNVASYGMTISAYVTTIIIRDLSGDNYFSIISCSSSTFSLLSNTTLTTLNHDKSGKCSSCYYYSDHNDKNNLGYCQTAPPTKHLSSQGKLMIALIIICSLSLLAGVIFLVRNMRKSNPYSDYNEIHDKHRFIPFVLKNNDNNI</sequence>
<gene>
    <name evidence="2" type="ORF">CYY_008713</name>
</gene>
<dbReference type="AlphaFoldDB" id="A0A8J4PMM8"/>
<keyword evidence="3" id="KW-1185">Reference proteome</keyword>
<keyword evidence="1" id="KW-0812">Transmembrane</keyword>
<name>A0A8J4PMM8_9MYCE</name>
<keyword evidence="1" id="KW-0472">Membrane</keyword>
<feature type="transmembrane region" description="Helical" evidence="1">
    <location>
        <begin position="187"/>
        <end position="207"/>
    </location>
</feature>